<dbReference type="NCBIfam" id="TIGR00254">
    <property type="entry name" value="GGDEF"/>
    <property type="match status" value="1"/>
</dbReference>
<dbReference type="Pfam" id="PF00072">
    <property type="entry name" value="Response_reg"/>
    <property type="match status" value="1"/>
</dbReference>
<dbReference type="FunFam" id="3.20.20.450:FF:000001">
    <property type="entry name" value="Cyclic di-GMP phosphodiesterase yahA"/>
    <property type="match status" value="1"/>
</dbReference>
<dbReference type="InterPro" id="IPR001789">
    <property type="entry name" value="Sig_transdc_resp-reg_receiver"/>
</dbReference>
<dbReference type="EMBL" id="VTOW01000007">
    <property type="protein sequence ID" value="NKE73439.1"/>
    <property type="molecule type" value="Genomic_DNA"/>
</dbReference>
<dbReference type="SUPFAM" id="SSF52172">
    <property type="entry name" value="CheY-like"/>
    <property type="match status" value="1"/>
</dbReference>
<feature type="modified residue" description="4-aspartylphosphate" evidence="1">
    <location>
        <position position="57"/>
    </location>
</feature>
<dbReference type="PROSITE" id="PS50110">
    <property type="entry name" value="RESPONSE_REGULATORY"/>
    <property type="match status" value="1"/>
</dbReference>
<evidence type="ECO:0000259" key="3">
    <source>
        <dbReference type="PROSITE" id="PS50883"/>
    </source>
</evidence>
<dbReference type="SMART" id="SM00448">
    <property type="entry name" value="REC"/>
    <property type="match status" value="1"/>
</dbReference>
<protein>
    <submittedName>
        <fullName evidence="5">EAL domain-containing protein</fullName>
    </submittedName>
</protein>
<dbReference type="Gene3D" id="3.40.50.2300">
    <property type="match status" value="1"/>
</dbReference>
<dbReference type="SMART" id="SM00052">
    <property type="entry name" value="EAL"/>
    <property type="match status" value="1"/>
</dbReference>
<dbReference type="CDD" id="cd01948">
    <property type="entry name" value="EAL"/>
    <property type="match status" value="1"/>
</dbReference>
<keyword evidence="1" id="KW-0597">Phosphoprotein</keyword>
<dbReference type="AlphaFoldDB" id="A0A7X6DU83"/>
<organism evidence="5 6">
    <name type="scientific">Candidatus Manganitrophus noduliformans</name>
    <dbReference type="NCBI Taxonomy" id="2606439"/>
    <lineage>
        <taxon>Bacteria</taxon>
        <taxon>Pseudomonadati</taxon>
        <taxon>Nitrospirota</taxon>
        <taxon>Nitrospiria</taxon>
        <taxon>Candidatus Troglogloeales</taxon>
        <taxon>Candidatus Manganitrophaceae</taxon>
        <taxon>Candidatus Manganitrophus</taxon>
    </lineage>
</organism>
<evidence type="ECO:0000313" key="5">
    <source>
        <dbReference type="EMBL" id="NKE73439.1"/>
    </source>
</evidence>
<feature type="domain" description="Response regulatory" evidence="2">
    <location>
        <begin position="6"/>
        <end position="122"/>
    </location>
</feature>
<dbReference type="PANTHER" id="PTHR44757:SF2">
    <property type="entry name" value="BIOFILM ARCHITECTURE MAINTENANCE PROTEIN MBAA"/>
    <property type="match status" value="1"/>
</dbReference>
<evidence type="ECO:0000256" key="1">
    <source>
        <dbReference type="PROSITE-ProRule" id="PRU00169"/>
    </source>
</evidence>
<sequence>MGEIIRVLIIEDSYEDAELLTQELIKGGYDPQIVVVDTAEKMAAALDQQAWDIVFSDYSMPHFNGGQALLLLREDNPDLPFIFVSGTIGEEIAVAAMRTGANDYIIKGNLKRLVPTMARELDQAKLRREHRKSEVMVKHLAYHDALTVLPNRTLLQDRLQAAITAAQFGNYPLALLLMDLNRFKEINDTLGHHRGDYLLQQVGLLLSDILFEPNLVARLGGDEFAVLLPRLTGKDDIHAVAQKILHALEKPMMIEGLPIEVELGIGIAIYPDHGANPETLLQRADVAMYTAKENGNGYAIYEEKLNQYSPRRLVLLGELRHAIDKNELLLHFQPKVDLESDCVVGVEALARWQHPEHGFIPPNEFIIPAEKSGLIKPLTQWVLNAALQQCHTWQQQGIQINVAVNLSRRNLQDSQLPDLIAQLLLTYHLEPTCLGLEITESSIMSDPTHAVEVLTRLSGMGIQISIDDFGTGYSSLSSLAKLPVSSLKIDKSFILGMTENKNAMIVKSTIGLAHHLGLNVVAEGVESGDLLEKLSAFGCDEAQGYFISRPVPAEDLTRWLRESSWRLK</sequence>
<keyword evidence="6" id="KW-1185">Reference proteome</keyword>
<dbReference type="InterPro" id="IPR035919">
    <property type="entry name" value="EAL_sf"/>
</dbReference>
<dbReference type="GO" id="GO:0000160">
    <property type="term" value="P:phosphorelay signal transduction system"/>
    <property type="evidence" value="ECO:0007669"/>
    <property type="project" value="InterPro"/>
</dbReference>
<dbReference type="Pfam" id="PF00563">
    <property type="entry name" value="EAL"/>
    <property type="match status" value="1"/>
</dbReference>
<feature type="domain" description="GGDEF" evidence="4">
    <location>
        <begin position="171"/>
        <end position="303"/>
    </location>
</feature>
<evidence type="ECO:0000259" key="4">
    <source>
        <dbReference type="PROSITE" id="PS50887"/>
    </source>
</evidence>
<proteinExistence type="predicted"/>
<feature type="domain" description="EAL" evidence="3">
    <location>
        <begin position="312"/>
        <end position="564"/>
    </location>
</feature>
<dbReference type="Gene3D" id="3.30.70.270">
    <property type="match status" value="1"/>
</dbReference>
<dbReference type="CDD" id="cd00156">
    <property type="entry name" value="REC"/>
    <property type="match status" value="1"/>
</dbReference>
<reference evidence="5 6" key="1">
    <citation type="journal article" date="2020" name="Nature">
        <title>Bacterial chemolithoautotrophy via manganese oxidation.</title>
        <authorList>
            <person name="Yu H."/>
            <person name="Leadbetter J.R."/>
        </authorList>
    </citation>
    <scope>NUCLEOTIDE SEQUENCE [LARGE SCALE GENOMIC DNA]</scope>
    <source>
        <strain evidence="5 6">Mn-1</strain>
    </source>
</reference>
<dbReference type="PROSITE" id="PS50883">
    <property type="entry name" value="EAL"/>
    <property type="match status" value="1"/>
</dbReference>
<dbReference type="InterPro" id="IPR001633">
    <property type="entry name" value="EAL_dom"/>
</dbReference>
<dbReference type="Proteomes" id="UP000534783">
    <property type="component" value="Unassembled WGS sequence"/>
</dbReference>
<dbReference type="Gene3D" id="3.20.20.450">
    <property type="entry name" value="EAL domain"/>
    <property type="match status" value="1"/>
</dbReference>
<dbReference type="InterPro" id="IPR029787">
    <property type="entry name" value="Nucleotide_cyclase"/>
</dbReference>
<dbReference type="SUPFAM" id="SSF141868">
    <property type="entry name" value="EAL domain-like"/>
    <property type="match status" value="1"/>
</dbReference>
<gene>
    <name evidence="5" type="ORF">MNODULE_22015</name>
</gene>
<evidence type="ECO:0000313" key="6">
    <source>
        <dbReference type="Proteomes" id="UP000534783"/>
    </source>
</evidence>
<dbReference type="SUPFAM" id="SSF55073">
    <property type="entry name" value="Nucleotide cyclase"/>
    <property type="match status" value="1"/>
</dbReference>
<dbReference type="PROSITE" id="PS50887">
    <property type="entry name" value="GGDEF"/>
    <property type="match status" value="1"/>
</dbReference>
<dbReference type="InterPro" id="IPR052155">
    <property type="entry name" value="Biofilm_reg_signaling"/>
</dbReference>
<dbReference type="InterPro" id="IPR000160">
    <property type="entry name" value="GGDEF_dom"/>
</dbReference>
<dbReference type="Pfam" id="PF00990">
    <property type="entry name" value="GGDEF"/>
    <property type="match status" value="1"/>
</dbReference>
<accession>A0A7X6DU83</accession>
<dbReference type="InterPro" id="IPR043128">
    <property type="entry name" value="Rev_trsase/Diguanyl_cyclase"/>
</dbReference>
<dbReference type="InterPro" id="IPR011006">
    <property type="entry name" value="CheY-like_superfamily"/>
</dbReference>
<dbReference type="PANTHER" id="PTHR44757">
    <property type="entry name" value="DIGUANYLATE CYCLASE DGCP"/>
    <property type="match status" value="1"/>
</dbReference>
<dbReference type="CDD" id="cd01949">
    <property type="entry name" value="GGDEF"/>
    <property type="match status" value="1"/>
</dbReference>
<name>A0A7X6DU83_9BACT</name>
<comment type="caution">
    <text evidence="5">The sequence shown here is derived from an EMBL/GenBank/DDBJ whole genome shotgun (WGS) entry which is preliminary data.</text>
</comment>
<evidence type="ECO:0000259" key="2">
    <source>
        <dbReference type="PROSITE" id="PS50110"/>
    </source>
</evidence>
<dbReference type="SMART" id="SM00267">
    <property type="entry name" value="GGDEF"/>
    <property type="match status" value="1"/>
</dbReference>